<gene>
    <name evidence="8" type="ORF">NBZ79_03595</name>
</gene>
<evidence type="ECO:0000256" key="5">
    <source>
        <dbReference type="ARBA" id="ARBA00023136"/>
    </source>
</evidence>
<feature type="transmembrane region" description="Helical" evidence="6">
    <location>
        <begin position="59"/>
        <end position="80"/>
    </location>
</feature>
<dbReference type="EMBL" id="CP098747">
    <property type="protein sequence ID" value="USG63251.1"/>
    <property type="molecule type" value="Genomic_DNA"/>
</dbReference>
<feature type="transmembrane region" description="Helical" evidence="6">
    <location>
        <begin position="136"/>
        <end position="154"/>
    </location>
</feature>
<feature type="transmembrane region" description="Helical" evidence="6">
    <location>
        <begin position="160"/>
        <end position="178"/>
    </location>
</feature>
<evidence type="ECO:0000256" key="4">
    <source>
        <dbReference type="ARBA" id="ARBA00022989"/>
    </source>
</evidence>
<protein>
    <submittedName>
        <fullName evidence="8">Cation transporter</fullName>
    </submittedName>
</protein>
<sequence>MLSAQVTVALSTGTLTMLAEAVRGSLMLIVEIFSLAILHAVHRNKLQHFQFGIGKIEQFIWLLIGVALLISGLWLGQVGISRLLEEPIAPSPLALAISATINAINLLINGFAWYAMLSTRKGDDSDIFRAQFRTRTVKTLSSIFLQITLTIAALTNDSLIALIMDTTGAGVVSLYMIISGFSMAAHSFPHLLDSPVSTRRHNKISSITQKALGNTFDISKIRTRQSGRYDHVEITIMVSDQLTGEQIKKQFSGVKSAIEKEIENIDLCIAITTENLSSQKP</sequence>
<proteinExistence type="predicted"/>
<keyword evidence="4 6" id="KW-1133">Transmembrane helix</keyword>
<dbReference type="SUPFAM" id="SSF160240">
    <property type="entry name" value="Cation efflux protein cytoplasmic domain-like"/>
    <property type="match status" value="1"/>
</dbReference>
<feature type="domain" description="Cation efflux protein transmembrane" evidence="7">
    <location>
        <begin position="2"/>
        <end position="192"/>
    </location>
</feature>
<keyword evidence="9" id="KW-1185">Reference proteome</keyword>
<dbReference type="PANTHER" id="PTHR43840">
    <property type="entry name" value="MITOCHONDRIAL METAL TRANSPORTER 1-RELATED"/>
    <property type="match status" value="1"/>
</dbReference>
<evidence type="ECO:0000313" key="8">
    <source>
        <dbReference type="EMBL" id="USG63251.1"/>
    </source>
</evidence>
<dbReference type="SUPFAM" id="SSF161111">
    <property type="entry name" value="Cation efflux protein transmembrane domain-like"/>
    <property type="match status" value="1"/>
</dbReference>
<keyword evidence="2" id="KW-0813">Transport</keyword>
<feature type="transmembrane region" description="Helical" evidence="6">
    <location>
        <begin position="92"/>
        <end position="115"/>
    </location>
</feature>
<dbReference type="InterPro" id="IPR027469">
    <property type="entry name" value="Cation_efflux_TMD_sf"/>
</dbReference>
<evidence type="ECO:0000256" key="6">
    <source>
        <dbReference type="SAM" id="Phobius"/>
    </source>
</evidence>
<dbReference type="InterPro" id="IPR036837">
    <property type="entry name" value="Cation_efflux_CTD_sf"/>
</dbReference>
<feature type="transmembrane region" description="Helical" evidence="6">
    <location>
        <begin position="21"/>
        <end position="38"/>
    </location>
</feature>
<evidence type="ECO:0000259" key="7">
    <source>
        <dbReference type="Pfam" id="PF01545"/>
    </source>
</evidence>
<dbReference type="InterPro" id="IPR050291">
    <property type="entry name" value="CDF_Transporter"/>
</dbReference>
<dbReference type="Gene3D" id="1.20.1510.10">
    <property type="entry name" value="Cation efflux protein transmembrane domain"/>
    <property type="match status" value="1"/>
</dbReference>
<evidence type="ECO:0000256" key="3">
    <source>
        <dbReference type="ARBA" id="ARBA00022692"/>
    </source>
</evidence>
<name>A0ABY4WF23_9PROT</name>
<evidence type="ECO:0000256" key="2">
    <source>
        <dbReference type="ARBA" id="ARBA00022448"/>
    </source>
</evidence>
<reference evidence="8" key="1">
    <citation type="submission" date="2022-06" db="EMBL/GenBank/DDBJ databases">
        <title>Sneathiella actinostolidae sp. nov., isolated from a sea anemonein the Western Pacific Ocean.</title>
        <authorList>
            <person name="Wei M.J."/>
        </authorList>
    </citation>
    <scope>NUCLEOTIDE SEQUENCE</scope>
    <source>
        <strain evidence="8">PHK-P5</strain>
    </source>
</reference>
<comment type="subcellular location">
    <subcellularLocation>
        <location evidence="1">Membrane</location>
        <topology evidence="1">Multi-pass membrane protein</topology>
    </subcellularLocation>
</comment>
<evidence type="ECO:0000313" key="9">
    <source>
        <dbReference type="Proteomes" id="UP001056291"/>
    </source>
</evidence>
<dbReference type="Pfam" id="PF01545">
    <property type="entry name" value="Cation_efflux"/>
    <property type="match status" value="1"/>
</dbReference>
<keyword evidence="5 6" id="KW-0472">Membrane</keyword>
<dbReference type="PANTHER" id="PTHR43840:SF15">
    <property type="entry name" value="MITOCHONDRIAL METAL TRANSPORTER 1-RELATED"/>
    <property type="match status" value="1"/>
</dbReference>
<accession>A0ABY4WF23</accession>
<dbReference type="Proteomes" id="UP001056291">
    <property type="component" value="Chromosome"/>
</dbReference>
<evidence type="ECO:0000256" key="1">
    <source>
        <dbReference type="ARBA" id="ARBA00004141"/>
    </source>
</evidence>
<organism evidence="8 9">
    <name type="scientific">Sneathiella marina</name>
    <dbReference type="NCBI Taxonomy" id="2950108"/>
    <lineage>
        <taxon>Bacteria</taxon>
        <taxon>Pseudomonadati</taxon>
        <taxon>Pseudomonadota</taxon>
        <taxon>Alphaproteobacteria</taxon>
        <taxon>Sneathiellales</taxon>
        <taxon>Sneathiellaceae</taxon>
        <taxon>Sneathiella</taxon>
    </lineage>
</organism>
<dbReference type="Gene3D" id="3.30.70.1350">
    <property type="entry name" value="Cation efflux protein, cytoplasmic domain"/>
    <property type="match status" value="1"/>
</dbReference>
<dbReference type="InterPro" id="IPR058533">
    <property type="entry name" value="Cation_efflux_TM"/>
</dbReference>
<keyword evidence="3 6" id="KW-0812">Transmembrane</keyword>